<feature type="compositionally biased region" description="Polar residues" evidence="1">
    <location>
        <begin position="215"/>
        <end position="242"/>
    </location>
</feature>
<protein>
    <submittedName>
        <fullName evidence="3">Uncharacterized protein</fullName>
    </submittedName>
</protein>
<dbReference type="WBParaSite" id="MhA1_Contig735.frz3.gene18">
    <property type="protein sequence ID" value="MhA1_Contig735.frz3.gene18"/>
    <property type="gene ID" value="MhA1_Contig735.frz3.gene18"/>
</dbReference>
<feature type="compositionally biased region" description="Low complexity" evidence="1">
    <location>
        <begin position="17"/>
        <end position="36"/>
    </location>
</feature>
<feature type="compositionally biased region" description="Low complexity" evidence="1">
    <location>
        <begin position="178"/>
        <end position="191"/>
    </location>
</feature>
<feature type="compositionally biased region" description="Polar residues" evidence="1">
    <location>
        <begin position="37"/>
        <end position="52"/>
    </location>
</feature>
<organism evidence="2 3">
    <name type="scientific">Meloidogyne hapla</name>
    <name type="common">Root-knot nematode worm</name>
    <dbReference type="NCBI Taxonomy" id="6305"/>
    <lineage>
        <taxon>Eukaryota</taxon>
        <taxon>Metazoa</taxon>
        <taxon>Ecdysozoa</taxon>
        <taxon>Nematoda</taxon>
        <taxon>Chromadorea</taxon>
        <taxon>Rhabditida</taxon>
        <taxon>Tylenchina</taxon>
        <taxon>Tylenchomorpha</taxon>
        <taxon>Tylenchoidea</taxon>
        <taxon>Meloidogynidae</taxon>
        <taxon>Meloidogyninae</taxon>
        <taxon>Meloidogyne</taxon>
    </lineage>
</organism>
<feature type="region of interest" description="Disordered" evidence="1">
    <location>
        <begin position="91"/>
        <end position="112"/>
    </location>
</feature>
<feature type="compositionally biased region" description="Basic and acidic residues" evidence="1">
    <location>
        <begin position="194"/>
        <end position="204"/>
    </location>
</feature>
<feature type="region of interest" description="Disordered" evidence="1">
    <location>
        <begin position="1"/>
        <end position="58"/>
    </location>
</feature>
<evidence type="ECO:0000313" key="3">
    <source>
        <dbReference type="WBParaSite" id="MhA1_Contig735.frz3.gene18"/>
    </source>
</evidence>
<sequence length="414" mass="47217">MALFDVSITNTPATPYFSSSSSSSPSSSSSSHFSPSNKQQKQINNRSNSPNSDHYDTPWEFKNRTLAAILGNQRLEQQQQLKNLEKQIEEKNTKNNEVNSPNSKNNNQRILNNEKEKYESEATIAIRKRLSFQGNSQKQKEELKIKNSSKQPIRQQISPKYFQNNKLANSLLEDNTKNGNQFNSNPQPNNSIKLKNDCSSKNNKESPPPLPAHKNNLQKQNSSKFPSKTPLSPIKSNLSSNNQNLIKFGDKQQQKQNLLDTQKEKTNCLRTLTGPNRKNFDNLLLNAREAELMLMLNHNPTFSPPCQITDQGTSSRINTYEAFNAEANHKTSWGPCNTTDHQTPNNFKRWKSQQVCNKVGHISINCRQRHNEEKQTPSLEEITDEQQVIKQMLKEQGEILNDLVSKMHELSSNL</sequence>
<feature type="region of interest" description="Disordered" evidence="1">
    <location>
        <begin position="173"/>
        <end position="242"/>
    </location>
</feature>
<evidence type="ECO:0000313" key="2">
    <source>
        <dbReference type="Proteomes" id="UP000095281"/>
    </source>
</evidence>
<dbReference type="AlphaFoldDB" id="A0A1I8BX06"/>
<feature type="region of interest" description="Disordered" evidence="1">
    <location>
        <begin position="131"/>
        <end position="159"/>
    </location>
</feature>
<evidence type="ECO:0000256" key="1">
    <source>
        <dbReference type="SAM" id="MobiDB-lite"/>
    </source>
</evidence>
<reference evidence="3" key="1">
    <citation type="submission" date="2016-11" db="UniProtKB">
        <authorList>
            <consortium name="WormBaseParasite"/>
        </authorList>
    </citation>
    <scope>IDENTIFICATION</scope>
</reference>
<feature type="compositionally biased region" description="Low complexity" evidence="1">
    <location>
        <begin position="95"/>
        <end position="107"/>
    </location>
</feature>
<accession>A0A1I8BX06</accession>
<proteinExistence type="predicted"/>
<feature type="compositionally biased region" description="Polar residues" evidence="1">
    <location>
        <begin position="146"/>
        <end position="159"/>
    </location>
</feature>
<keyword evidence="2" id="KW-1185">Reference proteome</keyword>
<name>A0A1I8BX06_MELHA</name>
<dbReference type="Proteomes" id="UP000095281">
    <property type="component" value="Unplaced"/>
</dbReference>